<gene>
    <name evidence="4" type="ORF">GYM71_06560</name>
</gene>
<dbReference type="Gene3D" id="3.30.420.10">
    <property type="entry name" value="Ribonuclease H-like superfamily/Ribonuclease H"/>
    <property type="match status" value="1"/>
</dbReference>
<dbReference type="InterPro" id="IPR012337">
    <property type="entry name" value="RNaseH-like_sf"/>
</dbReference>
<evidence type="ECO:0000313" key="5">
    <source>
        <dbReference type="Proteomes" id="UP000826550"/>
    </source>
</evidence>
<evidence type="ECO:0000256" key="2">
    <source>
        <dbReference type="SAM" id="MobiDB-lite"/>
    </source>
</evidence>
<accession>A0ABX8WAB4</accession>
<dbReference type="InterPro" id="IPR048020">
    <property type="entry name" value="Transpos_IS3"/>
</dbReference>
<comment type="function">
    <text evidence="1">Involved in the transposition of the insertion sequence.</text>
</comment>
<proteinExistence type="predicted"/>
<dbReference type="InterPro" id="IPR025948">
    <property type="entry name" value="HTH-like_dom"/>
</dbReference>
<dbReference type="PANTHER" id="PTHR46889">
    <property type="entry name" value="TRANSPOSASE INSF FOR INSERTION SEQUENCE IS3B-RELATED"/>
    <property type="match status" value="1"/>
</dbReference>
<evidence type="ECO:0000259" key="3">
    <source>
        <dbReference type="PROSITE" id="PS50994"/>
    </source>
</evidence>
<dbReference type="Pfam" id="PF00665">
    <property type="entry name" value="rve"/>
    <property type="match status" value="1"/>
</dbReference>
<keyword evidence="5" id="KW-1185">Reference proteome</keyword>
<dbReference type="EMBL" id="CP048268">
    <property type="protein sequence ID" value="QYN53835.1"/>
    <property type="molecule type" value="Genomic_DNA"/>
</dbReference>
<organism evidence="4 5">
    <name type="scientific">Lactobacillus panisapium</name>
    <dbReference type="NCBI Taxonomy" id="2012495"/>
    <lineage>
        <taxon>Bacteria</taxon>
        <taxon>Bacillati</taxon>
        <taxon>Bacillota</taxon>
        <taxon>Bacilli</taxon>
        <taxon>Lactobacillales</taxon>
        <taxon>Lactobacillaceae</taxon>
        <taxon>Lactobacillus</taxon>
    </lineage>
</organism>
<dbReference type="InterPro" id="IPR050900">
    <property type="entry name" value="Transposase_IS3/IS150/IS904"/>
</dbReference>
<dbReference type="PANTHER" id="PTHR46889:SF5">
    <property type="entry name" value="INTEGRASE PROTEIN"/>
    <property type="match status" value="1"/>
</dbReference>
<dbReference type="SUPFAM" id="SSF46689">
    <property type="entry name" value="Homeodomain-like"/>
    <property type="match status" value="1"/>
</dbReference>
<feature type="region of interest" description="Disordered" evidence="2">
    <location>
        <begin position="75"/>
        <end position="97"/>
    </location>
</feature>
<dbReference type="InterPro" id="IPR009057">
    <property type="entry name" value="Homeodomain-like_sf"/>
</dbReference>
<dbReference type="NCBIfam" id="NF033516">
    <property type="entry name" value="transpos_IS3"/>
    <property type="match status" value="1"/>
</dbReference>
<dbReference type="Proteomes" id="UP000826550">
    <property type="component" value="Chromosome"/>
</dbReference>
<dbReference type="InterPro" id="IPR001584">
    <property type="entry name" value="Integrase_cat-core"/>
</dbReference>
<feature type="domain" description="Integrase catalytic" evidence="3">
    <location>
        <begin position="256"/>
        <end position="420"/>
    </location>
</feature>
<dbReference type="PROSITE" id="PS50994">
    <property type="entry name" value="INTEGRASE"/>
    <property type="match status" value="1"/>
</dbReference>
<dbReference type="SUPFAM" id="SSF53098">
    <property type="entry name" value="Ribonuclease H-like"/>
    <property type="match status" value="1"/>
</dbReference>
<dbReference type="InterPro" id="IPR036397">
    <property type="entry name" value="RNaseH_sf"/>
</dbReference>
<evidence type="ECO:0000313" key="4">
    <source>
        <dbReference type="EMBL" id="QYN53835.1"/>
    </source>
</evidence>
<dbReference type="Pfam" id="PF13276">
    <property type="entry name" value="HTH_21"/>
    <property type="match status" value="1"/>
</dbReference>
<protein>
    <submittedName>
        <fullName evidence="4">IS3 family transposase</fullName>
    </submittedName>
</protein>
<dbReference type="Pfam" id="PF13333">
    <property type="entry name" value="rve_2"/>
    <property type="match status" value="1"/>
</dbReference>
<evidence type="ECO:0000256" key="1">
    <source>
        <dbReference type="ARBA" id="ARBA00002286"/>
    </source>
</evidence>
<reference evidence="4 5" key="1">
    <citation type="submission" date="2020-01" db="EMBL/GenBank/DDBJ databases">
        <title>Vast differences in strain-level diversity in the gut microbiota of two closely related honey bee species.</title>
        <authorList>
            <person name="Ellegaard K.M."/>
            <person name="Suenami S."/>
            <person name="Miyazaki R."/>
            <person name="Engel P."/>
        </authorList>
    </citation>
    <scope>NUCLEOTIDE SEQUENCE [LARGE SCALE GENOMIC DNA]</scope>
    <source>
        <strain evidence="4 5">ESL0416</strain>
    </source>
</reference>
<sequence length="421" mass="49619">MLALIQRHGLAILDQPYTEYSLEFKKQAIIRVLVKHEPAYQVAIDLGLKSNGMLANWLRSYRENGYNVVIKQKGRLPHAQTRSRNQTSEARKRALTPAELEADHRERIYKKIDRLSRPADQEPQAAEIVRAVTQLRRELKVSVTFILAVINANPNLPHLSRSNYYYNLQKKDKDRGNQQVMAEIKAIYEEHRHRYGYRRITLELRRRGWLVNHKKVQRLMNKLKLFGIVSKRWHKYNSYRGNQGPIKNDLIKRNFSAVYPEHKWYSDVTEFKLNGQKTYLSPIVDGCTQEVIAYSISRSPNLKQIMDMLKQAWRKHPALNGLIFHTDQGWQYQHPKFQAWLKDHGIEQSMSRKGNSLDDGLMEGFFGILKREMFYGFETQFKNLNELEEAIQKYISYYNQQRIKVKLKGLSPLEYRALVLS</sequence>
<name>A0ABX8WAB4_9LACO</name>